<dbReference type="InterPro" id="IPR000873">
    <property type="entry name" value="AMP-dep_synth/lig_dom"/>
</dbReference>
<dbReference type="PANTHER" id="PTHR43201">
    <property type="entry name" value="ACYL-COA SYNTHETASE"/>
    <property type="match status" value="1"/>
</dbReference>
<dbReference type="InterPro" id="IPR045851">
    <property type="entry name" value="AMP-bd_C_sf"/>
</dbReference>
<protein>
    <recommendedName>
        <fullName evidence="4">AMP-dependent synthetase/ligase domain-containing protein</fullName>
    </recommendedName>
</protein>
<evidence type="ECO:0000259" key="2">
    <source>
        <dbReference type="Pfam" id="PF13193"/>
    </source>
</evidence>
<feature type="domain" description="AMP-dependent synthetase/ligase" evidence="1">
    <location>
        <begin position="4"/>
        <end position="319"/>
    </location>
</feature>
<dbReference type="SUPFAM" id="SSF56801">
    <property type="entry name" value="Acetyl-CoA synthetase-like"/>
    <property type="match status" value="1"/>
</dbReference>
<dbReference type="GO" id="GO:0031956">
    <property type="term" value="F:medium-chain fatty acid-CoA ligase activity"/>
    <property type="evidence" value="ECO:0007669"/>
    <property type="project" value="TreeGrafter"/>
</dbReference>
<dbReference type="PANTHER" id="PTHR43201:SF32">
    <property type="entry name" value="2-SUCCINYLBENZOATE--COA LIGASE, CHLOROPLASTIC_PEROXISOMAL"/>
    <property type="match status" value="1"/>
</dbReference>
<sequence length="453" mass="47042">MDDGRRVWTYAELDAAVGRMARRLAPLGAGPGSTVALVAHPSPLSVQAVWAVPRTGSVLAPLNPRLGAATMERALEAIGPDLILSTEHDVSDVALEADWITTLDDLPRPAGGEGGADATPEPESRPFALLWTSGTSGGPSAVPILASALEASARACVGRLGLTGEDRWYASLSLGHVGGLALVHRAAYAGCLLLVRGQFSAEVLAELIERNGLTHTSLVPTMLARLLDSRNGESVPSTLRCLLIGGAATDGALVTRVVEKGYPVALTYGLTEACSQVATAPPDLVAEKPGTSGLPIDGLELRIQKDGEIYVRGDTVSPGVADEEGWLATGDLGRLDGDGHLWITGRISDRIVTGGATVHPRSVEVVLEALPGVSGAAVVGIPDDVWGEAVVALIVLDPAGEVDPKALMAQARERLSASELPRRIEFTDSLPLTANGKTDRDSVRALFLGLSHA</sequence>
<evidence type="ECO:0000259" key="1">
    <source>
        <dbReference type="Pfam" id="PF00501"/>
    </source>
</evidence>
<dbReference type="EMBL" id="UINC01001272">
    <property type="protein sequence ID" value="SUZ76286.1"/>
    <property type="molecule type" value="Genomic_DNA"/>
</dbReference>
<dbReference type="Pfam" id="PF00501">
    <property type="entry name" value="AMP-binding"/>
    <property type="match status" value="1"/>
</dbReference>
<dbReference type="Gene3D" id="3.40.50.12780">
    <property type="entry name" value="N-terminal domain of ligase-like"/>
    <property type="match status" value="1"/>
</dbReference>
<dbReference type="InterPro" id="IPR042099">
    <property type="entry name" value="ANL_N_sf"/>
</dbReference>
<evidence type="ECO:0000313" key="3">
    <source>
        <dbReference type="EMBL" id="SUZ76286.1"/>
    </source>
</evidence>
<gene>
    <name evidence="3" type="ORF">METZ01_LOCUS29140</name>
</gene>
<dbReference type="Pfam" id="PF13193">
    <property type="entry name" value="AMP-binding_C"/>
    <property type="match status" value="1"/>
</dbReference>
<evidence type="ECO:0008006" key="4">
    <source>
        <dbReference type="Google" id="ProtNLM"/>
    </source>
</evidence>
<dbReference type="AlphaFoldDB" id="A0A381QAE9"/>
<dbReference type="GO" id="GO:0006631">
    <property type="term" value="P:fatty acid metabolic process"/>
    <property type="evidence" value="ECO:0007669"/>
    <property type="project" value="TreeGrafter"/>
</dbReference>
<dbReference type="InterPro" id="IPR025110">
    <property type="entry name" value="AMP-bd_C"/>
</dbReference>
<dbReference type="Gene3D" id="3.30.300.30">
    <property type="match status" value="1"/>
</dbReference>
<name>A0A381QAE9_9ZZZZ</name>
<reference evidence="3" key="1">
    <citation type="submission" date="2018-05" db="EMBL/GenBank/DDBJ databases">
        <authorList>
            <person name="Lanie J.A."/>
            <person name="Ng W.-L."/>
            <person name="Kazmierczak K.M."/>
            <person name="Andrzejewski T.M."/>
            <person name="Davidsen T.M."/>
            <person name="Wayne K.J."/>
            <person name="Tettelin H."/>
            <person name="Glass J.I."/>
            <person name="Rusch D."/>
            <person name="Podicherti R."/>
            <person name="Tsui H.-C.T."/>
            <person name="Winkler M.E."/>
        </authorList>
    </citation>
    <scope>NUCLEOTIDE SEQUENCE</scope>
</reference>
<organism evidence="3">
    <name type="scientific">marine metagenome</name>
    <dbReference type="NCBI Taxonomy" id="408172"/>
    <lineage>
        <taxon>unclassified sequences</taxon>
        <taxon>metagenomes</taxon>
        <taxon>ecological metagenomes</taxon>
    </lineage>
</organism>
<proteinExistence type="predicted"/>
<feature type="domain" description="AMP-binding enzyme C-terminal" evidence="2">
    <location>
        <begin position="363"/>
        <end position="437"/>
    </location>
</feature>
<accession>A0A381QAE9</accession>